<dbReference type="GO" id="GO:0006508">
    <property type="term" value="P:proteolysis"/>
    <property type="evidence" value="ECO:0007669"/>
    <property type="project" value="UniProtKB-KW"/>
</dbReference>
<keyword evidence="8" id="KW-0479">Metal-binding</keyword>
<dbReference type="Pfam" id="PF05195">
    <property type="entry name" value="AMP_N"/>
    <property type="match status" value="1"/>
</dbReference>
<name>A0A9N9PYL1_9HELO</name>
<comment type="cofactor">
    <cofactor evidence="2">
        <name>Mn(2+)</name>
        <dbReference type="ChEBI" id="CHEBI:29035"/>
    </cofactor>
</comment>
<comment type="function">
    <text evidence="3">Catalyzes the removal of a penultimate prolyl residue from the N-termini of peptides.</text>
</comment>
<dbReference type="CDD" id="cd01087">
    <property type="entry name" value="Prolidase"/>
    <property type="match status" value="1"/>
</dbReference>
<dbReference type="InterPro" id="IPR036005">
    <property type="entry name" value="Creatinase/aminopeptidase-like"/>
</dbReference>
<reference evidence="15" key="1">
    <citation type="submission" date="2021-07" db="EMBL/GenBank/DDBJ databases">
        <authorList>
            <person name="Durling M."/>
        </authorList>
    </citation>
    <scope>NUCLEOTIDE SEQUENCE</scope>
</reference>
<organism evidence="15 16">
    <name type="scientific">Hymenoscyphus fraxineus</name>
    <dbReference type="NCBI Taxonomy" id="746836"/>
    <lineage>
        <taxon>Eukaryota</taxon>
        <taxon>Fungi</taxon>
        <taxon>Dikarya</taxon>
        <taxon>Ascomycota</taxon>
        <taxon>Pezizomycotina</taxon>
        <taxon>Leotiomycetes</taxon>
        <taxon>Helotiales</taxon>
        <taxon>Helotiaceae</taxon>
        <taxon>Hymenoscyphus</taxon>
    </lineage>
</organism>
<dbReference type="PANTHER" id="PTHR43226:SF3">
    <property type="entry name" value="XAA-PRO AMINOPEPTIDASE AN0832-RELATED"/>
    <property type="match status" value="1"/>
</dbReference>
<dbReference type="AlphaFoldDB" id="A0A9N9PYL1"/>
<evidence type="ECO:0000256" key="2">
    <source>
        <dbReference type="ARBA" id="ARBA00001936"/>
    </source>
</evidence>
<evidence type="ECO:0000256" key="7">
    <source>
        <dbReference type="ARBA" id="ARBA00022670"/>
    </source>
</evidence>
<feature type="domain" description="Aminopeptidase P N-terminal" evidence="14">
    <location>
        <begin position="103"/>
        <end position="233"/>
    </location>
</feature>
<evidence type="ECO:0000256" key="4">
    <source>
        <dbReference type="ARBA" id="ARBA00008766"/>
    </source>
</evidence>
<dbReference type="SUPFAM" id="SSF53092">
    <property type="entry name" value="Creatinase/prolidase N-terminal domain"/>
    <property type="match status" value="1"/>
</dbReference>
<evidence type="ECO:0000256" key="1">
    <source>
        <dbReference type="ARBA" id="ARBA00001424"/>
    </source>
</evidence>
<dbReference type="GO" id="GO:0030145">
    <property type="term" value="F:manganese ion binding"/>
    <property type="evidence" value="ECO:0007669"/>
    <property type="project" value="InterPro"/>
</dbReference>
<evidence type="ECO:0000259" key="14">
    <source>
        <dbReference type="SMART" id="SM01011"/>
    </source>
</evidence>
<dbReference type="Gene3D" id="3.90.230.10">
    <property type="entry name" value="Creatinase/methionine aminopeptidase superfamily"/>
    <property type="match status" value="1"/>
</dbReference>
<evidence type="ECO:0000256" key="11">
    <source>
        <dbReference type="ARBA" id="ARBA00023211"/>
    </source>
</evidence>
<comment type="similarity">
    <text evidence="4">Belongs to the peptidase M24B family.</text>
</comment>
<dbReference type="Proteomes" id="UP000696280">
    <property type="component" value="Unassembled WGS sequence"/>
</dbReference>
<dbReference type="EMBL" id="CAJVRL010000099">
    <property type="protein sequence ID" value="CAG8960485.1"/>
    <property type="molecule type" value="Genomic_DNA"/>
</dbReference>
<dbReference type="InterPro" id="IPR029149">
    <property type="entry name" value="Creatin/AminoP/Spt16_N"/>
</dbReference>
<dbReference type="InterPro" id="IPR007865">
    <property type="entry name" value="Aminopep_P_N"/>
</dbReference>
<dbReference type="EC" id="3.4.11.9" evidence="5"/>
<keyword evidence="9" id="KW-0378">Hydrolase</keyword>
<evidence type="ECO:0000256" key="5">
    <source>
        <dbReference type="ARBA" id="ARBA00012574"/>
    </source>
</evidence>
<evidence type="ECO:0000256" key="6">
    <source>
        <dbReference type="ARBA" id="ARBA00022438"/>
    </source>
</evidence>
<protein>
    <recommendedName>
        <fullName evidence="5">Xaa-Pro aminopeptidase</fullName>
        <ecNumber evidence="5">3.4.11.9</ecNumber>
    </recommendedName>
    <alternativeName>
        <fullName evidence="12">Aminoacylproline aminopeptidase</fullName>
    </alternativeName>
    <alternativeName>
        <fullName evidence="13">Prolidase</fullName>
    </alternativeName>
</protein>
<evidence type="ECO:0000313" key="16">
    <source>
        <dbReference type="Proteomes" id="UP000696280"/>
    </source>
</evidence>
<evidence type="ECO:0000256" key="12">
    <source>
        <dbReference type="ARBA" id="ARBA00030849"/>
    </source>
</evidence>
<dbReference type="PANTHER" id="PTHR43226">
    <property type="entry name" value="XAA-PRO AMINOPEPTIDASE 3"/>
    <property type="match status" value="1"/>
</dbReference>
<evidence type="ECO:0000256" key="10">
    <source>
        <dbReference type="ARBA" id="ARBA00023049"/>
    </source>
</evidence>
<dbReference type="SMART" id="SM01011">
    <property type="entry name" value="AMP_N"/>
    <property type="match status" value="1"/>
</dbReference>
<evidence type="ECO:0000256" key="13">
    <source>
        <dbReference type="ARBA" id="ARBA00032413"/>
    </source>
</evidence>
<comment type="catalytic activity">
    <reaction evidence="1">
        <text>Release of any N-terminal amino acid, including proline, that is linked to proline, even from a dipeptide or tripeptide.</text>
        <dbReference type="EC" id="3.4.11.9"/>
    </reaction>
</comment>
<keyword evidence="11" id="KW-0464">Manganese</keyword>
<dbReference type="InterPro" id="IPR000994">
    <property type="entry name" value="Pept_M24"/>
</dbReference>
<dbReference type="Pfam" id="PF00557">
    <property type="entry name" value="Peptidase_M24"/>
    <property type="match status" value="1"/>
</dbReference>
<evidence type="ECO:0000256" key="8">
    <source>
        <dbReference type="ARBA" id="ARBA00022723"/>
    </source>
</evidence>
<dbReference type="GO" id="GO:0070006">
    <property type="term" value="F:metalloaminopeptidase activity"/>
    <property type="evidence" value="ECO:0007669"/>
    <property type="project" value="InterPro"/>
</dbReference>
<keyword evidence="7" id="KW-0645">Protease</keyword>
<dbReference type="SUPFAM" id="SSF55920">
    <property type="entry name" value="Creatinase/aminopeptidase"/>
    <property type="match status" value="1"/>
</dbReference>
<evidence type="ECO:0000256" key="9">
    <source>
        <dbReference type="ARBA" id="ARBA00022801"/>
    </source>
</evidence>
<dbReference type="InterPro" id="IPR052433">
    <property type="entry name" value="X-Pro_dipept-like"/>
</dbReference>
<dbReference type="OrthoDB" id="10261878at2759"/>
<keyword evidence="10" id="KW-0482">Metalloprotease</keyword>
<gene>
    <name evidence="15" type="ORF">HYFRA_00008204</name>
</gene>
<sequence>MDQRVLDSVMRGMKGQEGQEGEEWNLMGDGRWVREGVSEWMVANWISNRVFKKVDDVAEGASIGPEKGERFTGYVWRQTAVFSLLLSFCVDIFVLKNITNCRIAKLHARGVAKRLGVKDGLIYLPGLPSMTYEDSDQAVFFRQRRYFYYLSGLNTPDCFVTYHIKCDRLTAWIPPPNYGRSVLYNGQNPTVEEIFAIADFDSVAYNTELRGALSKYAHREPGKIYLLHDFQFPAILETITWPTGETTSLHSVGSRFDVNSLMPAMNLCRAIKSPYEIKCIRKACDVSALAHKNVLRALRQISNETHVEAIFHATCIFNHAKRQAYGVIAGSGTNASLLHYGTNDADFDQKQLMVLDAGCEWKNYSSDITRTFPLNGKWTPEAKEIYDLVDQMQRECIAMVKPGADYRIVDRHAHKVAVRGLMKLGVLRNGTFQEIYEAGASTPFLPHGLGHYMGLEVHDVVETSSTSLLPHSHIHSPNFRESETTMPSYAPAILEVNHVLTVEPGIYFNRDAFERMYLKDPVLKKYINKEALERYYPVGGVRIEDDLLVVEGGNEVLSLVPKGEEALRIIREGADGLRG</sequence>
<dbReference type="Gene3D" id="3.40.350.10">
    <property type="entry name" value="Creatinase/prolidase N-terminal domain"/>
    <property type="match status" value="1"/>
</dbReference>
<evidence type="ECO:0000313" key="15">
    <source>
        <dbReference type="EMBL" id="CAG8960485.1"/>
    </source>
</evidence>
<proteinExistence type="inferred from homology"/>
<keyword evidence="6" id="KW-0031">Aminopeptidase</keyword>
<evidence type="ECO:0000256" key="3">
    <source>
        <dbReference type="ARBA" id="ARBA00002443"/>
    </source>
</evidence>
<comment type="caution">
    <text evidence="15">The sequence shown here is derived from an EMBL/GenBank/DDBJ whole genome shotgun (WGS) entry which is preliminary data.</text>
</comment>
<accession>A0A9N9PYL1</accession>
<keyword evidence="16" id="KW-1185">Reference proteome</keyword>